<feature type="active site" description="Proton donor/acceptor" evidence="4">
    <location>
        <position position="139"/>
    </location>
</feature>
<evidence type="ECO:0000313" key="7">
    <source>
        <dbReference type="Proteomes" id="UP000004310"/>
    </source>
</evidence>
<dbReference type="InterPro" id="IPR002220">
    <property type="entry name" value="DapA-like"/>
</dbReference>
<comment type="similarity">
    <text evidence="1 3">Belongs to the DapA family.</text>
</comment>
<keyword evidence="2 3" id="KW-0456">Lyase</keyword>
<accession>Q0G1X1</accession>
<dbReference type="Gene3D" id="3.20.20.70">
    <property type="entry name" value="Aldolase class I"/>
    <property type="match status" value="1"/>
</dbReference>
<proteinExistence type="inferred from homology"/>
<gene>
    <name evidence="6" type="ORF">FP2506_01630</name>
</gene>
<keyword evidence="7" id="KW-1185">Reference proteome</keyword>
<dbReference type="GO" id="GO:0008840">
    <property type="term" value="F:4-hydroxy-tetrahydrodipicolinate synthase activity"/>
    <property type="evidence" value="ECO:0007669"/>
    <property type="project" value="TreeGrafter"/>
</dbReference>
<dbReference type="STRING" id="217511.GCA_001463845_02260"/>
<dbReference type="eggNOG" id="COG0329">
    <property type="taxonomic scope" value="Bacteria"/>
</dbReference>
<dbReference type="PANTHER" id="PTHR12128:SF66">
    <property type="entry name" value="4-HYDROXY-2-OXOGLUTARATE ALDOLASE, MITOCHONDRIAL"/>
    <property type="match status" value="1"/>
</dbReference>
<dbReference type="EMBL" id="AATP01000003">
    <property type="protein sequence ID" value="EAU41427.1"/>
    <property type="molecule type" value="Genomic_DNA"/>
</dbReference>
<evidence type="ECO:0000256" key="4">
    <source>
        <dbReference type="PIRSR" id="PIRSR001365-1"/>
    </source>
</evidence>
<dbReference type="InterPro" id="IPR013785">
    <property type="entry name" value="Aldolase_TIM"/>
</dbReference>
<dbReference type="PANTHER" id="PTHR12128">
    <property type="entry name" value="DIHYDRODIPICOLINATE SYNTHASE"/>
    <property type="match status" value="1"/>
</dbReference>
<dbReference type="AlphaFoldDB" id="Q0G1X1"/>
<sequence length="298" mass="32093">MMTTPSPFCGLSAFPITPADSEGRVDTELLARLVERICISGAASIGLLGSTGTYAYLSRAERRRAVAATAECVAGRLPIIVGVGAMRTDEAQALARDAEASGADALLMAPVSYTPLTDDEVYWHYRTVAGSTGLEFCIYDNPSTTHFSFGYDLLERLSKVEQIAAVKRPPPADGDFAGEIATLKTRTGFAIGYSADWTMRPALLAGADAFYSVIAGMIPELAVRLAKAARMGHEEEALRLDSACGPLWELFKAFGSLRVMYALLELLELGRAELPRPLLPLGMTERQRIEKALETLPA</sequence>
<evidence type="ECO:0000313" key="6">
    <source>
        <dbReference type="EMBL" id="EAU41427.1"/>
    </source>
</evidence>
<reference evidence="6 7" key="1">
    <citation type="journal article" date="2010" name="J. Bacteriol.">
        <title>Genome sequence of Fulvimarina pelagi HTCC2506T, a Mn(II)-oxidizing alphaproteobacterium possessing an aerobic anoxygenic photosynthetic gene cluster and Xanthorhodopsin.</title>
        <authorList>
            <person name="Kang I."/>
            <person name="Oh H.M."/>
            <person name="Lim S.I."/>
            <person name="Ferriera S."/>
            <person name="Giovannoni S.J."/>
            <person name="Cho J.C."/>
        </authorList>
    </citation>
    <scope>NUCLEOTIDE SEQUENCE [LARGE SCALE GENOMIC DNA]</scope>
    <source>
        <strain evidence="6 7">HTCC2506</strain>
    </source>
</reference>
<dbReference type="Proteomes" id="UP000004310">
    <property type="component" value="Unassembled WGS sequence"/>
</dbReference>
<dbReference type="PIRSF" id="PIRSF001365">
    <property type="entry name" value="DHDPS"/>
    <property type="match status" value="1"/>
</dbReference>
<dbReference type="SMART" id="SM01130">
    <property type="entry name" value="DHDPS"/>
    <property type="match status" value="1"/>
</dbReference>
<evidence type="ECO:0000256" key="1">
    <source>
        <dbReference type="ARBA" id="ARBA00007592"/>
    </source>
</evidence>
<dbReference type="HOGENOM" id="CLU_049343_5_0_5"/>
<evidence type="ECO:0000256" key="2">
    <source>
        <dbReference type="ARBA" id="ARBA00023239"/>
    </source>
</evidence>
<name>Q0G1X1_9HYPH</name>
<feature type="binding site" evidence="5">
    <location>
        <position position="51"/>
    </location>
    <ligand>
        <name>pyruvate</name>
        <dbReference type="ChEBI" id="CHEBI:15361"/>
    </ligand>
</feature>
<dbReference type="Pfam" id="PF00701">
    <property type="entry name" value="DHDPS"/>
    <property type="match status" value="1"/>
</dbReference>
<protein>
    <submittedName>
        <fullName evidence="6">Dihydrodipicolinate synthase protein</fullName>
    </submittedName>
</protein>
<dbReference type="SUPFAM" id="SSF51569">
    <property type="entry name" value="Aldolase"/>
    <property type="match status" value="1"/>
</dbReference>
<evidence type="ECO:0000256" key="3">
    <source>
        <dbReference type="PIRNR" id="PIRNR001365"/>
    </source>
</evidence>
<comment type="caution">
    <text evidence="6">The sequence shown here is derived from an EMBL/GenBank/DDBJ whole genome shotgun (WGS) entry which is preliminary data.</text>
</comment>
<dbReference type="CDD" id="cd00408">
    <property type="entry name" value="DHDPS-like"/>
    <property type="match status" value="1"/>
</dbReference>
<organism evidence="6 7">
    <name type="scientific">Fulvimarina pelagi HTCC2506</name>
    <dbReference type="NCBI Taxonomy" id="314231"/>
    <lineage>
        <taxon>Bacteria</taxon>
        <taxon>Pseudomonadati</taxon>
        <taxon>Pseudomonadota</taxon>
        <taxon>Alphaproteobacteria</taxon>
        <taxon>Hyphomicrobiales</taxon>
        <taxon>Aurantimonadaceae</taxon>
        <taxon>Fulvimarina</taxon>
    </lineage>
</organism>
<evidence type="ECO:0000256" key="5">
    <source>
        <dbReference type="PIRSR" id="PIRSR001365-2"/>
    </source>
</evidence>
<feature type="active site" description="Schiff-base intermediate with substrate" evidence="4">
    <location>
        <position position="167"/>
    </location>
</feature>